<dbReference type="OrthoDB" id="191651at2759"/>
<accession>A0A5M3YYT0</accession>
<dbReference type="PANTHER" id="PTHR13173">
    <property type="entry name" value="WW DOMAIN BINDING PROTEIN 4"/>
    <property type="match status" value="1"/>
</dbReference>
<dbReference type="SUPFAM" id="SSF57667">
    <property type="entry name" value="beta-beta-alpha zinc fingers"/>
    <property type="match status" value="1"/>
</dbReference>
<evidence type="ECO:0000313" key="6">
    <source>
        <dbReference type="Proteomes" id="UP000452235"/>
    </source>
</evidence>
<evidence type="ECO:0000313" key="5">
    <source>
        <dbReference type="EMBL" id="GFF20032.1"/>
    </source>
</evidence>
<reference evidence="5 6" key="1">
    <citation type="submission" date="2020-01" db="EMBL/GenBank/DDBJ databases">
        <title>Aspergillus terreus IFO 6365 whole genome shotgun sequence.</title>
        <authorList>
            <person name="Kanamasa S."/>
            <person name="Takahashi H."/>
        </authorList>
    </citation>
    <scope>NUCLEOTIDE SEQUENCE [LARGE SCALE GENOMIC DNA]</scope>
    <source>
        <strain evidence="5 6">IFO 6365</strain>
    </source>
</reference>
<dbReference type="GO" id="GO:0003723">
    <property type="term" value="F:RNA binding"/>
    <property type="evidence" value="ECO:0007669"/>
    <property type="project" value="TreeGrafter"/>
</dbReference>
<dbReference type="AlphaFoldDB" id="A0A5M3YYT0"/>
<protein>
    <submittedName>
        <fullName evidence="5">U1 zinc finger domain protein</fullName>
    </submittedName>
</protein>
<name>A0A5M3YYT0_ASPTE</name>
<dbReference type="PANTHER" id="PTHR13173:SF10">
    <property type="entry name" value="WW DOMAIN-BINDING PROTEIN 4"/>
    <property type="match status" value="1"/>
</dbReference>
<keyword evidence="3" id="KW-0862">Zinc</keyword>
<dbReference type="InterPro" id="IPR040023">
    <property type="entry name" value="WBP4"/>
</dbReference>
<evidence type="ECO:0000256" key="1">
    <source>
        <dbReference type="ARBA" id="ARBA00022723"/>
    </source>
</evidence>
<dbReference type="SMART" id="SM00451">
    <property type="entry name" value="ZnF_U1"/>
    <property type="match status" value="1"/>
</dbReference>
<dbReference type="InterPro" id="IPR003604">
    <property type="entry name" value="Matrin/U1-like-C_Znf_C2H2"/>
</dbReference>
<keyword evidence="6" id="KW-1185">Reference proteome</keyword>
<dbReference type="InterPro" id="IPR036236">
    <property type="entry name" value="Znf_C2H2_sf"/>
</dbReference>
<feature type="region of interest" description="Disordered" evidence="4">
    <location>
        <begin position="50"/>
        <end position="108"/>
    </location>
</feature>
<feature type="compositionally biased region" description="Basic and acidic residues" evidence="4">
    <location>
        <begin position="50"/>
        <end position="69"/>
    </location>
</feature>
<feature type="region of interest" description="Disordered" evidence="4">
    <location>
        <begin position="141"/>
        <end position="289"/>
    </location>
</feature>
<proteinExistence type="predicted"/>
<dbReference type="EMBL" id="BLJY01000011">
    <property type="protein sequence ID" value="GFF20032.1"/>
    <property type="molecule type" value="Genomic_DNA"/>
</dbReference>
<dbReference type="Proteomes" id="UP000452235">
    <property type="component" value="Unassembled WGS sequence"/>
</dbReference>
<comment type="caution">
    <text evidence="5">The sequence shown here is derived from an EMBL/GenBank/DDBJ whole genome shotgun (WGS) entry which is preliminary data.</text>
</comment>
<keyword evidence="2" id="KW-0863">Zinc-finger</keyword>
<evidence type="ECO:0000256" key="4">
    <source>
        <dbReference type="SAM" id="MobiDB-lite"/>
    </source>
</evidence>
<keyword evidence="1" id="KW-0479">Metal-binding</keyword>
<dbReference type="GO" id="GO:0008270">
    <property type="term" value="F:zinc ion binding"/>
    <property type="evidence" value="ECO:0007669"/>
    <property type="project" value="UniProtKB-KW"/>
</dbReference>
<feature type="compositionally biased region" description="Polar residues" evidence="4">
    <location>
        <begin position="236"/>
        <end position="245"/>
    </location>
</feature>
<dbReference type="Pfam" id="PF06220">
    <property type="entry name" value="zf-U1"/>
    <property type="match status" value="1"/>
</dbReference>
<organism evidence="5 6">
    <name type="scientific">Aspergillus terreus</name>
    <dbReference type="NCBI Taxonomy" id="33178"/>
    <lineage>
        <taxon>Eukaryota</taxon>
        <taxon>Fungi</taxon>
        <taxon>Dikarya</taxon>
        <taxon>Ascomycota</taxon>
        <taxon>Pezizomycotina</taxon>
        <taxon>Eurotiomycetes</taxon>
        <taxon>Eurotiomycetidae</taxon>
        <taxon>Eurotiales</taxon>
        <taxon>Aspergillaceae</taxon>
        <taxon>Aspergillus</taxon>
        <taxon>Aspergillus subgen. Circumdati</taxon>
    </lineage>
</organism>
<dbReference type="Gene3D" id="3.30.160.60">
    <property type="entry name" value="Classic Zinc Finger"/>
    <property type="match status" value="1"/>
</dbReference>
<dbReference type="VEuPathDB" id="FungiDB:ATEG_03879"/>
<feature type="compositionally biased region" description="Basic residues" evidence="4">
    <location>
        <begin position="279"/>
        <end position="289"/>
    </location>
</feature>
<sequence length="289" mass="32098">MAEYWKSAPRHWCKQCKVFIRDTAFEKAQHEATAKHQGNLKRFLRDIHRDNERQQRESQKAKDEVERLRQTVSGGGKAREDGAASWKRAPAANAPPERPVSLEERKKQMAQLADMGIAIPEEYRRDMALAGEWQTVSERVIRPADEEGAGTSGSSLGVRKRKHEVDVDEEEEEAKREAERFVSKAWGSRTKVYPGGREDTDLDALLASTKDIKKAKPSASAADAPTEESGKVATETPAQSETETASGEPLPTKEEPADVAAPAPSTKEEPEDAGPSVVFKKRKPKVMRK</sequence>
<feature type="compositionally biased region" description="Basic and acidic residues" evidence="4">
    <location>
        <begin position="173"/>
        <end position="182"/>
    </location>
</feature>
<evidence type="ECO:0000256" key="2">
    <source>
        <dbReference type="ARBA" id="ARBA00022771"/>
    </source>
</evidence>
<gene>
    <name evidence="5" type="ORF">ATEIFO6365_0011029200</name>
</gene>
<dbReference type="InterPro" id="IPR013085">
    <property type="entry name" value="U1-CZ_Znf_C2H2"/>
</dbReference>
<evidence type="ECO:0000256" key="3">
    <source>
        <dbReference type="ARBA" id="ARBA00022833"/>
    </source>
</evidence>
<dbReference type="GO" id="GO:0071011">
    <property type="term" value="C:precatalytic spliceosome"/>
    <property type="evidence" value="ECO:0007669"/>
    <property type="project" value="TreeGrafter"/>
</dbReference>
<dbReference type="GO" id="GO:0000398">
    <property type="term" value="P:mRNA splicing, via spliceosome"/>
    <property type="evidence" value="ECO:0007669"/>
    <property type="project" value="InterPro"/>
</dbReference>